<comment type="caution">
    <text evidence="2">The sequence shown here is derived from an EMBL/GenBank/DDBJ whole genome shotgun (WGS) entry which is preliminary data.</text>
</comment>
<dbReference type="InterPro" id="IPR051531">
    <property type="entry name" value="N-acetyltransferase"/>
</dbReference>
<organism evidence="2 3">
    <name type="scientific">Sagittula salina</name>
    <dbReference type="NCBI Taxonomy" id="2820268"/>
    <lineage>
        <taxon>Bacteria</taxon>
        <taxon>Pseudomonadati</taxon>
        <taxon>Pseudomonadota</taxon>
        <taxon>Alphaproteobacteria</taxon>
        <taxon>Rhodobacterales</taxon>
        <taxon>Roseobacteraceae</taxon>
        <taxon>Sagittula</taxon>
    </lineage>
</organism>
<evidence type="ECO:0000313" key="2">
    <source>
        <dbReference type="EMBL" id="MBP0482376.1"/>
    </source>
</evidence>
<protein>
    <submittedName>
        <fullName evidence="2">GNAT family N-acetyltransferase</fullName>
    </submittedName>
</protein>
<dbReference type="EMBL" id="JAGISH010000003">
    <property type="protein sequence ID" value="MBP0482376.1"/>
    <property type="molecule type" value="Genomic_DNA"/>
</dbReference>
<dbReference type="RefSeq" id="WP_209360228.1">
    <property type="nucleotide sequence ID" value="NZ_JAGISH010000003.1"/>
</dbReference>
<dbReference type="GO" id="GO:0016747">
    <property type="term" value="F:acyltransferase activity, transferring groups other than amino-acyl groups"/>
    <property type="evidence" value="ECO:0007669"/>
    <property type="project" value="InterPro"/>
</dbReference>
<dbReference type="Pfam" id="PF13302">
    <property type="entry name" value="Acetyltransf_3"/>
    <property type="match status" value="1"/>
</dbReference>
<name>A0A940S0R7_9RHOB</name>
<proteinExistence type="predicted"/>
<evidence type="ECO:0000259" key="1">
    <source>
        <dbReference type="PROSITE" id="PS51186"/>
    </source>
</evidence>
<sequence length="169" mass="19165">MKAHISIATDRLVLRTPEEEDFEPVAAFMASERARFVGGPRSDRFDTWRGFLSQFGHWGLRGYGLFTITLKGQAIGRTGLLNHVMWEEPELTCHIYDARLEGVGYGTEAMRAARLWAWEAHGLNRLASFVHPDNGAAEGMLLKLGAQPERETQLLDRPVKLWRHPEARP</sequence>
<dbReference type="Proteomes" id="UP000675940">
    <property type="component" value="Unassembled WGS sequence"/>
</dbReference>
<dbReference type="Gene3D" id="3.40.630.30">
    <property type="match status" value="1"/>
</dbReference>
<evidence type="ECO:0000313" key="3">
    <source>
        <dbReference type="Proteomes" id="UP000675940"/>
    </source>
</evidence>
<gene>
    <name evidence="2" type="ORF">J5474_07710</name>
</gene>
<dbReference type="SUPFAM" id="SSF55729">
    <property type="entry name" value="Acyl-CoA N-acyltransferases (Nat)"/>
    <property type="match status" value="1"/>
</dbReference>
<dbReference type="AlphaFoldDB" id="A0A940S0R7"/>
<dbReference type="PROSITE" id="PS51186">
    <property type="entry name" value="GNAT"/>
    <property type="match status" value="1"/>
</dbReference>
<dbReference type="PANTHER" id="PTHR43792">
    <property type="entry name" value="GNAT FAMILY, PUTATIVE (AFU_ORTHOLOGUE AFUA_3G00765)-RELATED-RELATED"/>
    <property type="match status" value="1"/>
</dbReference>
<dbReference type="InterPro" id="IPR016181">
    <property type="entry name" value="Acyl_CoA_acyltransferase"/>
</dbReference>
<dbReference type="InterPro" id="IPR000182">
    <property type="entry name" value="GNAT_dom"/>
</dbReference>
<reference evidence="2" key="1">
    <citation type="submission" date="2021-03" db="EMBL/GenBank/DDBJ databases">
        <title>Sagittula salina sp. nov. strain M10.9X isolated from the marine waste.</title>
        <authorList>
            <person name="Satari L."/>
            <person name="Molina-Menor E."/>
            <person name="Vidal-Verdu A."/>
            <person name="Pascual J."/>
            <person name="Pereto J."/>
            <person name="Porcar M."/>
        </authorList>
    </citation>
    <scope>NUCLEOTIDE SEQUENCE</scope>
    <source>
        <strain evidence="2">M10.9X</strain>
    </source>
</reference>
<feature type="domain" description="N-acetyltransferase" evidence="1">
    <location>
        <begin position="12"/>
        <end position="169"/>
    </location>
</feature>
<accession>A0A940S0R7</accession>
<keyword evidence="3" id="KW-1185">Reference proteome</keyword>
<dbReference type="PANTHER" id="PTHR43792:SF1">
    <property type="entry name" value="N-ACETYLTRANSFERASE DOMAIN-CONTAINING PROTEIN"/>
    <property type="match status" value="1"/>
</dbReference>